<dbReference type="OrthoDB" id="5324916at2"/>
<dbReference type="InterPro" id="IPR008407">
    <property type="entry name" value="Brnchd-chn_aa_trnsp_AzlD"/>
</dbReference>
<keyword evidence="1" id="KW-0812">Transmembrane</keyword>
<keyword evidence="3" id="KW-1185">Reference proteome</keyword>
<keyword evidence="1" id="KW-0472">Membrane</keyword>
<dbReference type="RefSeq" id="WP_143949680.1">
    <property type="nucleotide sequence ID" value="NZ_BAABMB010000006.1"/>
</dbReference>
<accession>A0A556AF49</accession>
<evidence type="ECO:0000313" key="2">
    <source>
        <dbReference type="EMBL" id="TSH91507.1"/>
    </source>
</evidence>
<comment type="caution">
    <text evidence="2">The sequence shown here is derived from an EMBL/GenBank/DDBJ whole genome shotgun (WGS) entry which is preliminary data.</text>
</comment>
<dbReference type="AlphaFoldDB" id="A0A556AF49"/>
<protein>
    <submittedName>
        <fullName evidence="2">AzlD domain-containing protein</fullName>
    </submittedName>
</protein>
<sequence>MSQVSYWILGVAVMGAITFSLRAFPLIAYRWLAHSRLIEALNRRLPLCVMVVLLLHSLEGSPAQPGMLASELLSLAIVAVVYLRLRNPLIGVVVGVAVLNLTQAVLGG</sequence>
<evidence type="ECO:0000313" key="3">
    <source>
        <dbReference type="Proteomes" id="UP000318405"/>
    </source>
</evidence>
<dbReference type="EMBL" id="VLTJ01000035">
    <property type="protein sequence ID" value="TSH91507.1"/>
    <property type="molecule type" value="Genomic_DNA"/>
</dbReference>
<proteinExistence type="predicted"/>
<dbReference type="Proteomes" id="UP000318405">
    <property type="component" value="Unassembled WGS sequence"/>
</dbReference>
<gene>
    <name evidence="2" type="ORF">FOZ76_18025</name>
</gene>
<feature type="transmembrane region" description="Helical" evidence="1">
    <location>
        <begin position="89"/>
        <end position="106"/>
    </location>
</feature>
<organism evidence="2 3">
    <name type="scientific">Verticiella sediminum</name>
    <dbReference type="NCBI Taxonomy" id="1247510"/>
    <lineage>
        <taxon>Bacteria</taxon>
        <taxon>Pseudomonadati</taxon>
        <taxon>Pseudomonadota</taxon>
        <taxon>Betaproteobacteria</taxon>
        <taxon>Burkholderiales</taxon>
        <taxon>Alcaligenaceae</taxon>
        <taxon>Verticiella</taxon>
    </lineage>
</organism>
<feature type="transmembrane region" description="Helical" evidence="1">
    <location>
        <begin position="64"/>
        <end position="82"/>
    </location>
</feature>
<dbReference type="Pfam" id="PF05437">
    <property type="entry name" value="AzlD"/>
    <property type="match status" value="1"/>
</dbReference>
<evidence type="ECO:0000256" key="1">
    <source>
        <dbReference type="SAM" id="Phobius"/>
    </source>
</evidence>
<keyword evidence="1" id="KW-1133">Transmembrane helix</keyword>
<feature type="transmembrane region" description="Helical" evidence="1">
    <location>
        <begin position="6"/>
        <end position="29"/>
    </location>
</feature>
<reference evidence="2 3" key="1">
    <citation type="submission" date="2019-07" db="EMBL/GenBank/DDBJ databases">
        <title>Qingshengfaniella alkalisoli gen. nov., sp. nov., isolated from saline soil.</title>
        <authorList>
            <person name="Xu L."/>
            <person name="Huang X.-X."/>
            <person name="Sun J.-Q."/>
        </authorList>
    </citation>
    <scope>NUCLEOTIDE SEQUENCE [LARGE SCALE GENOMIC DNA]</scope>
    <source>
        <strain evidence="2 3">DSM 27279</strain>
    </source>
</reference>
<name>A0A556AF49_9BURK</name>